<dbReference type="Proteomes" id="UP000582231">
    <property type="component" value="Unassembled WGS sequence"/>
</dbReference>
<evidence type="ECO:0000259" key="3">
    <source>
        <dbReference type="PROSITE" id="PS50977"/>
    </source>
</evidence>
<evidence type="ECO:0000256" key="2">
    <source>
        <dbReference type="PROSITE-ProRule" id="PRU00335"/>
    </source>
</evidence>
<dbReference type="Pfam" id="PF00440">
    <property type="entry name" value="TetR_N"/>
    <property type="match status" value="1"/>
</dbReference>
<feature type="domain" description="HTH tetR-type" evidence="3">
    <location>
        <begin position="11"/>
        <end position="71"/>
    </location>
</feature>
<evidence type="ECO:0000313" key="5">
    <source>
        <dbReference type="Proteomes" id="UP000582231"/>
    </source>
</evidence>
<keyword evidence="5" id="KW-1185">Reference proteome</keyword>
<dbReference type="PROSITE" id="PS50977">
    <property type="entry name" value="HTH_TETR_2"/>
    <property type="match status" value="1"/>
</dbReference>
<protein>
    <submittedName>
        <fullName evidence="4">AcrR family transcriptional regulator</fullName>
    </submittedName>
</protein>
<proteinExistence type="predicted"/>
<evidence type="ECO:0000313" key="4">
    <source>
        <dbReference type="EMBL" id="NYD32843.1"/>
    </source>
</evidence>
<dbReference type="EMBL" id="JACCBF010000001">
    <property type="protein sequence ID" value="NYD32843.1"/>
    <property type="molecule type" value="Genomic_DNA"/>
</dbReference>
<dbReference type="AlphaFoldDB" id="A0A852RCW1"/>
<feature type="DNA-binding region" description="H-T-H motif" evidence="2">
    <location>
        <begin position="34"/>
        <end position="53"/>
    </location>
</feature>
<gene>
    <name evidence="4" type="ORF">BJ958_004389</name>
</gene>
<dbReference type="Gene3D" id="1.10.357.10">
    <property type="entry name" value="Tetracycline Repressor, domain 2"/>
    <property type="match status" value="1"/>
</dbReference>
<dbReference type="SUPFAM" id="SSF46689">
    <property type="entry name" value="Homeodomain-like"/>
    <property type="match status" value="1"/>
</dbReference>
<accession>A0A852RCW1</accession>
<name>A0A852RCW1_9ACTN</name>
<reference evidence="4 5" key="1">
    <citation type="submission" date="2020-07" db="EMBL/GenBank/DDBJ databases">
        <title>Sequencing the genomes of 1000 actinobacteria strains.</title>
        <authorList>
            <person name="Klenk H.-P."/>
        </authorList>
    </citation>
    <scope>NUCLEOTIDE SEQUENCE [LARGE SCALE GENOMIC DNA]</scope>
    <source>
        <strain evidence="4 5">DSM 19082</strain>
    </source>
</reference>
<dbReference type="InterPro" id="IPR001647">
    <property type="entry name" value="HTH_TetR"/>
</dbReference>
<dbReference type="InterPro" id="IPR009057">
    <property type="entry name" value="Homeodomain-like_sf"/>
</dbReference>
<dbReference type="RefSeq" id="WP_179728964.1">
    <property type="nucleotide sequence ID" value="NZ_BAABEF010000001.1"/>
</dbReference>
<evidence type="ECO:0000256" key="1">
    <source>
        <dbReference type="ARBA" id="ARBA00023125"/>
    </source>
</evidence>
<keyword evidence="1 2" id="KW-0238">DNA-binding</keyword>
<sequence>MSEEPAPRGVEEVKRSLVAAARRLLGEMPAAQISGRRIATAAQVNYGLIHQYFGSKQAIFRAVLEELTAELGEGASRAGSARSWWQELPTRPLDTGAWRTFANLVSSPELMDSMQWDFPLMRTLVAELTGQEPALDVEEARVTAAAIGSLLVGWTLMEPIYQRGLGLDADQLAAVRRGVLGLVRVPGQAD</sequence>
<dbReference type="GO" id="GO:0003677">
    <property type="term" value="F:DNA binding"/>
    <property type="evidence" value="ECO:0007669"/>
    <property type="project" value="UniProtKB-UniRule"/>
</dbReference>
<comment type="caution">
    <text evidence="4">The sequence shown here is derived from an EMBL/GenBank/DDBJ whole genome shotgun (WGS) entry which is preliminary data.</text>
</comment>
<organism evidence="4 5">
    <name type="scientific">Nocardioides kongjuensis</name>
    <dbReference type="NCBI Taxonomy" id="349522"/>
    <lineage>
        <taxon>Bacteria</taxon>
        <taxon>Bacillati</taxon>
        <taxon>Actinomycetota</taxon>
        <taxon>Actinomycetes</taxon>
        <taxon>Propionibacteriales</taxon>
        <taxon>Nocardioidaceae</taxon>
        <taxon>Nocardioides</taxon>
    </lineage>
</organism>